<dbReference type="EMBL" id="BAAACX010000022">
    <property type="protein sequence ID" value="GAA0408277.1"/>
    <property type="molecule type" value="Genomic_DNA"/>
</dbReference>
<accession>A0ABP3IKG8</accession>
<proteinExistence type="predicted"/>
<dbReference type="RefSeq" id="WP_343864806.1">
    <property type="nucleotide sequence ID" value="NZ_BAAACX010000022.1"/>
</dbReference>
<evidence type="ECO:0008006" key="3">
    <source>
        <dbReference type="Google" id="ProtNLM"/>
    </source>
</evidence>
<gene>
    <name evidence="1" type="ORF">GCM10008933_43070</name>
</gene>
<organism evidence="1 2">
    <name type="scientific">Paenibacillus motobuensis</name>
    <dbReference type="NCBI Taxonomy" id="295324"/>
    <lineage>
        <taxon>Bacteria</taxon>
        <taxon>Bacillati</taxon>
        <taxon>Bacillota</taxon>
        <taxon>Bacilli</taxon>
        <taxon>Bacillales</taxon>
        <taxon>Paenibacillaceae</taxon>
        <taxon>Paenibacillus</taxon>
    </lineage>
</organism>
<dbReference type="InterPro" id="IPR027417">
    <property type="entry name" value="P-loop_NTPase"/>
</dbReference>
<dbReference type="InterPro" id="IPR017101">
    <property type="entry name" value="P-loop_ATP/GTP-bd_All4644_prd"/>
</dbReference>
<evidence type="ECO:0000313" key="2">
    <source>
        <dbReference type="Proteomes" id="UP001500340"/>
    </source>
</evidence>
<sequence length="147" mass="17484">MECVIFIGIQASGKSTFYKEKFFKTHMRINLDMLRTRNRENVFLQASIDTSLPFVVDNTNPTIEERKKYIDLAKTHKYKLVGYYFEPDYDLSYERNEKRQGNEKVPEVGIKSTLKKLEIPSYHEGFDELYIVRSLHEEFEVEELTLK</sequence>
<name>A0ABP3IKG8_9BACL</name>
<dbReference type="PIRSF" id="PIRSF037081">
    <property type="entry name" value="P-loop_All4644_prd"/>
    <property type="match status" value="1"/>
</dbReference>
<reference evidence="2" key="1">
    <citation type="journal article" date="2019" name="Int. J. Syst. Evol. Microbiol.">
        <title>The Global Catalogue of Microorganisms (GCM) 10K type strain sequencing project: providing services to taxonomists for standard genome sequencing and annotation.</title>
        <authorList>
            <consortium name="The Broad Institute Genomics Platform"/>
            <consortium name="The Broad Institute Genome Sequencing Center for Infectious Disease"/>
            <person name="Wu L."/>
            <person name="Ma J."/>
        </authorList>
    </citation>
    <scope>NUCLEOTIDE SEQUENCE [LARGE SCALE GENOMIC DNA]</scope>
    <source>
        <strain evidence="2">JCM 12774</strain>
    </source>
</reference>
<keyword evidence="2" id="KW-1185">Reference proteome</keyword>
<dbReference type="Gene3D" id="3.40.50.300">
    <property type="entry name" value="P-loop containing nucleotide triphosphate hydrolases"/>
    <property type="match status" value="1"/>
</dbReference>
<dbReference type="Proteomes" id="UP001500340">
    <property type="component" value="Unassembled WGS sequence"/>
</dbReference>
<protein>
    <recommendedName>
        <fullName evidence="3">Kinase</fullName>
    </recommendedName>
</protein>
<dbReference type="SUPFAM" id="SSF52540">
    <property type="entry name" value="P-loop containing nucleoside triphosphate hydrolases"/>
    <property type="match status" value="1"/>
</dbReference>
<evidence type="ECO:0000313" key="1">
    <source>
        <dbReference type="EMBL" id="GAA0408277.1"/>
    </source>
</evidence>
<dbReference type="PANTHER" id="PTHR12083:SF9">
    <property type="entry name" value="BIFUNCTIONAL POLYNUCLEOTIDE PHOSPHATASE_KINASE"/>
    <property type="match status" value="1"/>
</dbReference>
<dbReference type="Pfam" id="PF13671">
    <property type="entry name" value="AAA_33"/>
    <property type="match status" value="1"/>
</dbReference>
<dbReference type="PANTHER" id="PTHR12083">
    <property type="entry name" value="BIFUNCTIONAL POLYNUCLEOTIDE PHOSPHATASE/KINASE"/>
    <property type="match status" value="1"/>
</dbReference>
<comment type="caution">
    <text evidence="1">The sequence shown here is derived from an EMBL/GenBank/DDBJ whole genome shotgun (WGS) entry which is preliminary data.</text>
</comment>